<name>A0ACD1BF58_9CLOT</name>
<evidence type="ECO:0000313" key="2">
    <source>
        <dbReference type="Proteomes" id="UP000594603"/>
    </source>
</evidence>
<dbReference type="EMBL" id="CP051754">
    <property type="protein sequence ID" value="QPJ85968.1"/>
    <property type="molecule type" value="Genomic_DNA"/>
</dbReference>
<gene>
    <name evidence="1" type="ORF">HH195_08500</name>
</gene>
<organism evidence="1 2">
    <name type="scientific">Candidatus Sarcina troglodytae</name>
    <dbReference type="NCBI Taxonomy" id="2726954"/>
    <lineage>
        <taxon>Bacteria</taxon>
        <taxon>Bacillati</taxon>
        <taxon>Bacillota</taxon>
        <taxon>Clostridia</taxon>
        <taxon>Eubacteriales</taxon>
        <taxon>Clostridiaceae</taxon>
        <taxon>Sarcina</taxon>
    </lineage>
</organism>
<evidence type="ECO:0000313" key="1">
    <source>
        <dbReference type="EMBL" id="QPJ85968.1"/>
    </source>
</evidence>
<proteinExistence type="predicted"/>
<reference evidence="1" key="1">
    <citation type="submission" date="2020-04" db="EMBL/GenBank/DDBJ databases">
        <title>A novel bacterium ('Candidatus Sarcina troglodytae' sp. nov.) linked to a protracted, uniformly lethal epizootic among sanctuary western chimpanzees (Pan troglodytes verus) in Sierra Leone.</title>
        <authorList>
            <person name="Owens L.A."/>
            <person name="Colitti B."/>
            <person name="Hirji I."/>
            <person name="Pizaro A."/>
            <person name="Jaffe J.E."/>
            <person name="Moittie S."/>
            <person name="Bishop-Lilly K.A."/>
            <person name="Estrella L.A."/>
            <person name="Voegtly L.J."/>
            <person name="Kuhn J.H."/>
            <person name="Suen G."/>
            <person name="Deblois C.L."/>
            <person name="Dunn C."/>
            <person name="Juan-Salles C."/>
            <person name="Goldberg T.L."/>
        </authorList>
    </citation>
    <scope>NUCLEOTIDE SEQUENCE</scope>
    <source>
        <strain evidence="1">JB2</strain>
    </source>
</reference>
<protein>
    <submittedName>
        <fullName evidence="1">Glucohydrolase</fullName>
    </submittedName>
</protein>
<keyword evidence="2" id="KW-1185">Reference proteome</keyword>
<accession>A0ACD1BF58</accession>
<sequence>MKKWWHDKVAYQIYPKSFYDTNGDGIGDLKGIINKLDYLKELGIDIIWLSPIYCSPMVDQGYDISDYYNIDPSFGTMDDMETLLKETKKRNMYVIMDLVVNHCSDKHEWFRKALEDPDGEYGEYFYIREGKGNKPPCNWRSYFGGSVWERIPNTNKYYFHAFAKEQPDLNWENPKVKEEIYKMINWWLDKGLAGFRIDAIINIKKDLSFQDFEADGDDGLCDMSKMLEKVIGIGDMLKELKEETFDKYDAFTVGEVFNAKEGELYKFIGKDGYFSSIFDFDMEVLGQEQSNRWYLNKDFTTNQLRDVIFKSQIEALGIGFKANIIENHDEPRGASRYIIDGECNDISKKALAIIEVMRRGIPFIYQGQEIGMTNNKVDCIDKFNDISTIENYDRAIKEGFSKEEALRLVNKFSRDNARTPFQWDNSINAGFTKGTPWLQVNENYKEINAKLQIDDKDSVLSFYKKLINLRKSNEYKEVVVYGEFIPDLEAYDNVIAFYRKGANKCLMVIINYQNKEQIINFNKTYKILINNYKDLKFVNNELMLKPYQGIIIEIL</sequence>
<dbReference type="Proteomes" id="UP000594603">
    <property type="component" value="Chromosome"/>
</dbReference>